<dbReference type="EMBL" id="JBEZFP010000100">
    <property type="protein sequence ID" value="MEU8137789.1"/>
    <property type="molecule type" value="Genomic_DNA"/>
</dbReference>
<dbReference type="PANTHER" id="PTHR33495:SF2">
    <property type="entry name" value="ANTI-SIGMA FACTOR ANTAGONIST TM_1081-RELATED"/>
    <property type="match status" value="1"/>
</dbReference>
<keyword evidence="6" id="KW-1185">Reference proteome</keyword>
<feature type="domain" description="STAS" evidence="4">
    <location>
        <begin position="9"/>
        <end position="101"/>
    </location>
</feature>
<organism evidence="5 6">
    <name type="scientific">Streptodolium elevatio</name>
    <dbReference type="NCBI Taxonomy" id="3157996"/>
    <lineage>
        <taxon>Bacteria</taxon>
        <taxon>Bacillati</taxon>
        <taxon>Actinomycetota</taxon>
        <taxon>Actinomycetes</taxon>
        <taxon>Kitasatosporales</taxon>
        <taxon>Streptomycetaceae</taxon>
        <taxon>Streptodolium</taxon>
    </lineage>
</organism>
<dbReference type="RefSeq" id="WP_358360207.1">
    <property type="nucleotide sequence ID" value="NZ_JBEZFP010000100.1"/>
</dbReference>
<evidence type="ECO:0000313" key="6">
    <source>
        <dbReference type="Proteomes" id="UP001551482"/>
    </source>
</evidence>
<proteinExistence type="inferred from homology"/>
<evidence type="ECO:0000256" key="1">
    <source>
        <dbReference type="ARBA" id="ARBA00009013"/>
    </source>
</evidence>
<dbReference type="InterPro" id="IPR002645">
    <property type="entry name" value="STAS_dom"/>
</dbReference>
<dbReference type="SUPFAM" id="SSF52091">
    <property type="entry name" value="SpoIIaa-like"/>
    <property type="match status" value="1"/>
</dbReference>
<feature type="region of interest" description="Disordered" evidence="3">
    <location>
        <begin position="105"/>
        <end position="129"/>
    </location>
</feature>
<dbReference type="PROSITE" id="PS50801">
    <property type="entry name" value="STAS"/>
    <property type="match status" value="1"/>
</dbReference>
<name>A0ABV3DPW4_9ACTN</name>
<comment type="caution">
    <text evidence="5">The sequence shown here is derived from an EMBL/GenBank/DDBJ whole genome shotgun (WGS) entry which is preliminary data.</text>
</comment>
<evidence type="ECO:0000313" key="5">
    <source>
        <dbReference type="EMBL" id="MEU8137789.1"/>
    </source>
</evidence>
<dbReference type="NCBIfam" id="TIGR00377">
    <property type="entry name" value="ant_ant_sig"/>
    <property type="match status" value="1"/>
</dbReference>
<sequence>MTPNDVPALSITTTRHTDSVLVGVGGEIDMENSEVFRTALLAAMDDNPSALRVDMSKVGFCDSTGLKALLAARSAAVQAGATFDIVAASDQVQHLLDVVGLPRTLHADAEPPQDAPAPRRPAPPADGSV</sequence>
<dbReference type="Pfam" id="PF13466">
    <property type="entry name" value="STAS_2"/>
    <property type="match status" value="1"/>
</dbReference>
<dbReference type="CDD" id="cd07043">
    <property type="entry name" value="STAS_anti-anti-sigma_factors"/>
    <property type="match status" value="1"/>
</dbReference>
<accession>A0ABV3DPW4</accession>
<dbReference type="Gene3D" id="3.30.750.24">
    <property type="entry name" value="STAS domain"/>
    <property type="match status" value="1"/>
</dbReference>
<dbReference type="Proteomes" id="UP001551482">
    <property type="component" value="Unassembled WGS sequence"/>
</dbReference>
<evidence type="ECO:0000256" key="3">
    <source>
        <dbReference type="SAM" id="MobiDB-lite"/>
    </source>
</evidence>
<evidence type="ECO:0000256" key="2">
    <source>
        <dbReference type="RuleBase" id="RU003749"/>
    </source>
</evidence>
<dbReference type="PANTHER" id="PTHR33495">
    <property type="entry name" value="ANTI-SIGMA FACTOR ANTAGONIST TM_1081-RELATED-RELATED"/>
    <property type="match status" value="1"/>
</dbReference>
<dbReference type="InterPro" id="IPR058548">
    <property type="entry name" value="MlaB-like_STAS"/>
</dbReference>
<reference evidence="5 6" key="1">
    <citation type="submission" date="2024-06" db="EMBL/GenBank/DDBJ databases">
        <title>The Natural Products Discovery Center: Release of the First 8490 Sequenced Strains for Exploring Actinobacteria Biosynthetic Diversity.</title>
        <authorList>
            <person name="Kalkreuter E."/>
            <person name="Kautsar S.A."/>
            <person name="Yang D."/>
            <person name="Bader C.D."/>
            <person name="Teijaro C.N."/>
            <person name="Fluegel L."/>
            <person name="Davis C.M."/>
            <person name="Simpson J.R."/>
            <person name="Lauterbach L."/>
            <person name="Steele A.D."/>
            <person name="Gui C."/>
            <person name="Meng S."/>
            <person name="Li G."/>
            <person name="Viehrig K."/>
            <person name="Ye F."/>
            <person name="Su P."/>
            <person name="Kiefer A.F."/>
            <person name="Nichols A."/>
            <person name="Cepeda A.J."/>
            <person name="Yan W."/>
            <person name="Fan B."/>
            <person name="Jiang Y."/>
            <person name="Adhikari A."/>
            <person name="Zheng C.-J."/>
            <person name="Schuster L."/>
            <person name="Cowan T.M."/>
            <person name="Smanski M.J."/>
            <person name="Chevrette M.G."/>
            <person name="De Carvalho L.P.S."/>
            <person name="Shen B."/>
        </authorList>
    </citation>
    <scope>NUCLEOTIDE SEQUENCE [LARGE SCALE GENOMIC DNA]</scope>
    <source>
        <strain evidence="5 6">NPDC048946</strain>
    </source>
</reference>
<gene>
    <name evidence="5" type="ORF">AB0C36_30275</name>
</gene>
<comment type="similarity">
    <text evidence="1 2">Belongs to the anti-sigma-factor antagonist family.</text>
</comment>
<dbReference type="InterPro" id="IPR003658">
    <property type="entry name" value="Anti-sigma_ant"/>
</dbReference>
<feature type="compositionally biased region" description="Pro residues" evidence="3">
    <location>
        <begin position="113"/>
        <end position="129"/>
    </location>
</feature>
<dbReference type="InterPro" id="IPR036513">
    <property type="entry name" value="STAS_dom_sf"/>
</dbReference>
<evidence type="ECO:0000259" key="4">
    <source>
        <dbReference type="PROSITE" id="PS50801"/>
    </source>
</evidence>
<protein>
    <recommendedName>
        <fullName evidence="2">Anti-sigma factor antagonist</fullName>
    </recommendedName>
</protein>